<evidence type="ECO:0000256" key="1">
    <source>
        <dbReference type="SAM" id="MobiDB-lite"/>
    </source>
</evidence>
<dbReference type="InterPro" id="IPR036047">
    <property type="entry name" value="F-box-like_dom_sf"/>
</dbReference>
<evidence type="ECO:0000259" key="2">
    <source>
        <dbReference type="PROSITE" id="PS50181"/>
    </source>
</evidence>
<protein>
    <recommendedName>
        <fullName evidence="2">F-box domain-containing protein</fullName>
    </recommendedName>
</protein>
<keyword evidence="4" id="KW-1185">Reference proteome</keyword>
<feature type="compositionally biased region" description="Polar residues" evidence="1">
    <location>
        <begin position="372"/>
        <end position="407"/>
    </location>
</feature>
<dbReference type="PROSITE" id="PS50181">
    <property type="entry name" value="FBOX"/>
    <property type="match status" value="1"/>
</dbReference>
<dbReference type="InterPro" id="IPR032675">
    <property type="entry name" value="LRR_dom_sf"/>
</dbReference>
<dbReference type="GO" id="GO:0030674">
    <property type="term" value="F:protein-macromolecule adaptor activity"/>
    <property type="evidence" value="ECO:0007669"/>
    <property type="project" value="InterPro"/>
</dbReference>
<feature type="compositionally biased region" description="Low complexity" evidence="1">
    <location>
        <begin position="120"/>
        <end position="136"/>
    </location>
</feature>
<comment type="caution">
    <text evidence="3">The sequence shown here is derived from an EMBL/GenBank/DDBJ whole genome shotgun (WGS) entry which is preliminary data.</text>
</comment>
<dbReference type="InterPro" id="IPR001810">
    <property type="entry name" value="F-box_dom"/>
</dbReference>
<feature type="compositionally biased region" description="Polar residues" evidence="1">
    <location>
        <begin position="137"/>
        <end position="147"/>
    </location>
</feature>
<name>A0A433QHC7_9FUNG</name>
<dbReference type="EMBL" id="RBNJ01005818">
    <property type="protein sequence ID" value="RUS28981.1"/>
    <property type="molecule type" value="Genomic_DNA"/>
</dbReference>
<dbReference type="GO" id="GO:0008092">
    <property type="term" value="F:cytoskeletal protein binding"/>
    <property type="evidence" value="ECO:0007669"/>
    <property type="project" value="InterPro"/>
</dbReference>
<dbReference type="AlphaFoldDB" id="A0A433QHC7"/>
<feature type="region of interest" description="Disordered" evidence="1">
    <location>
        <begin position="631"/>
        <end position="663"/>
    </location>
</feature>
<feature type="compositionally biased region" description="Polar residues" evidence="1">
    <location>
        <begin position="345"/>
        <end position="362"/>
    </location>
</feature>
<dbReference type="Pfam" id="PF12937">
    <property type="entry name" value="F-box-like"/>
    <property type="match status" value="1"/>
</dbReference>
<dbReference type="Proteomes" id="UP000274822">
    <property type="component" value="Unassembled WGS sequence"/>
</dbReference>
<sequence>MTAEAPRRWTDIDGKFKHEATFVSLFQSGMKVKLRYTHNGAIVALPLDRLSEADKAYVRDAVARAKQKPGAEKEEMVEPSSSSSPAPPSPASSIASATSPLVFPQTPANATQPVAGSYGNNYQNQYPNNPPATQQPSTPALTTRLNRTSFTSSQQNSTSYYPMPQQPTSVTNYRPNTATPYQPHITNNTTNLTMPTAHNPAFAATQPVSYPPSAASGSPSSSTQSSPAFRDSIVTTSPPPPTGVTKAEPFYIVTSGAQQHPQGSPRSQSFPPPPQPQNVIPQQQLAGPRPMPTSSSSASSRQSYNTPGSNALPPPGSPKATPARPTSKQNYGAPGTDIAGLPPVSATSAMPIPTTSNSATTRHSYHGPSGTDIVQPSGFPTSSATPARPMSTSSNLAPTRQSYQGSPGTDVVQPSGFLTSSAAPARPMPTTSNSATTRQSYHNTPVTDNTQPADSLPDPATSARPMPATSNSATTRQYYGAPEPNNSQPAGFPTASATSNVASAVTSAAAHSPSPPQSQKAPAIPFIQHPDPPKVVNTPSPAPGSVPAAQRQHQYDSDGKPPATQSHIYAPALSAVALAPAAATSDRMPIPSRPETPSVGTPISSLYDDIMNSMDGFLNKLDAAIPGLVRESASAKPPPPTKDKEVSYANAPPVEAGPPVPPKAPVKATGMPTKVTGVFAAAAAITKPTISSAVAQPKVVSNLPTLPHDIFVHITQYLDIRSLVHLYSTSKEMRKLLRENPECWQYISFEPSYLDKVDHKYADAMVSWLSQQRLVHFIHSVDYDGSKIQELTVVQTLERFPALEHLSIRGCWGVYSYPLANLLAVRRIHRAMHLAMLKSFYIGNSLYRGTIPEGFPLVAESQSFGQDVGLIGLAITQLAGRDVRFDVYLCEKCEVGPCYPVFKCTFCGDVPTKKCWLCTPKCDRCGTRACGEAKCKKDWHLSDEHRCGRCGVGVRLCTNRGCIKTPTCNQCGRYFHARCNFETSNASNACETCEKVVCPFCDLDVCAECKGQWCRKNRCTEVVACQCGKGRVVCPKDVKTCASCPGMPFCSKCMEQHKQMTGHE</sequence>
<organism evidence="3 4">
    <name type="scientific">Jimgerdemannia flammicorona</name>
    <dbReference type="NCBI Taxonomy" id="994334"/>
    <lineage>
        <taxon>Eukaryota</taxon>
        <taxon>Fungi</taxon>
        <taxon>Fungi incertae sedis</taxon>
        <taxon>Mucoromycota</taxon>
        <taxon>Mucoromycotina</taxon>
        <taxon>Endogonomycetes</taxon>
        <taxon>Endogonales</taxon>
        <taxon>Endogonaceae</taxon>
        <taxon>Jimgerdemannia</taxon>
    </lineage>
</organism>
<dbReference type="InterPro" id="IPR007131">
    <property type="entry name" value="SHD1"/>
</dbReference>
<dbReference type="Gene3D" id="2.30.30.700">
    <property type="entry name" value="SLA1 homology domain 1"/>
    <property type="match status" value="1"/>
</dbReference>
<gene>
    <name evidence="3" type="ORF">BC938DRAFT_481207</name>
</gene>
<feature type="compositionally biased region" description="Low complexity" evidence="1">
    <location>
        <begin position="91"/>
        <end position="100"/>
    </location>
</feature>
<proteinExistence type="predicted"/>
<accession>A0A433QHC7</accession>
<evidence type="ECO:0000313" key="3">
    <source>
        <dbReference type="EMBL" id="RUS28981.1"/>
    </source>
</evidence>
<dbReference type="GO" id="GO:0042802">
    <property type="term" value="F:identical protein binding"/>
    <property type="evidence" value="ECO:0007669"/>
    <property type="project" value="InterPro"/>
</dbReference>
<feature type="domain" description="F-box" evidence="2">
    <location>
        <begin position="700"/>
        <end position="747"/>
    </location>
</feature>
<dbReference type="GO" id="GO:0043130">
    <property type="term" value="F:ubiquitin binding"/>
    <property type="evidence" value="ECO:0007669"/>
    <property type="project" value="InterPro"/>
</dbReference>
<dbReference type="CDD" id="cd09917">
    <property type="entry name" value="F-box_SF"/>
    <property type="match status" value="1"/>
</dbReference>
<feature type="compositionally biased region" description="Low complexity" evidence="1">
    <location>
        <begin position="294"/>
        <end position="303"/>
    </location>
</feature>
<feature type="compositionally biased region" description="Low complexity" evidence="1">
    <location>
        <begin position="148"/>
        <end position="159"/>
    </location>
</feature>
<feature type="region of interest" description="Disordered" evidence="1">
    <location>
        <begin position="202"/>
        <end position="565"/>
    </location>
</feature>
<feature type="compositionally biased region" description="Low complexity" evidence="1">
    <location>
        <begin position="493"/>
        <end position="523"/>
    </location>
</feature>
<feature type="compositionally biased region" description="Polar residues" evidence="1">
    <location>
        <begin position="429"/>
        <end position="453"/>
    </location>
</feature>
<dbReference type="Pfam" id="PF03983">
    <property type="entry name" value="SHD1"/>
    <property type="match status" value="1"/>
</dbReference>
<feature type="compositionally biased region" description="Basic and acidic residues" evidence="1">
    <location>
        <begin position="64"/>
        <end position="76"/>
    </location>
</feature>
<feature type="compositionally biased region" description="Low complexity" evidence="1">
    <location>
        <begin position="207"/>
        <end position="228"/>
    </location>
</feature>
<feature type="compositionally biased region" description="Polar residues" evidence="1">
    <location>
        <begin position="468"/>
        <end position="477"/>
    </location>
</feature>
<dbReference type="SUPFAM" id="SSF81383">
    <property type="entry name" value="F-box domain"/>
    <property type="match status" value="1"/>
</dbReference>
<reference evidence="3 4" key="1">
    <citation type="journal article" date="2018" name="New Phytol.">
        <title>Phylogenomics of Endogonaceae and evolution of mycorrhizas within Mucoromycota.</title>
        <authorList>
            <person name="Chang Y."/>
            <person name="Desiro A."/>
            <person name="Na H."/>
            <person name="Sandor L."/>
            <person name="Lipzen A."/>
            <person name="Clum A."/>
            <person name="Barry K."/>
            <person name="Grigoriev I.V."/>
            <person name="Martin F.M."/>
            <person name="Stajich J.E."/>
            <person name="Smith M.E."/>
            <person name="Bonito G."/>
            <person name="Spatafora J.W."/>
        </authorList>
    </citation>
    <scope>NUCLEOTIDE SEQUENCE [LARGE SCALE GENOMIC DNA]</scope>
    <source>
        <strain evidence="3 4">AD002</strain>
    </source>
</reference>
<evidence type="ECO:0000313" key="4">
    <source>
        <dbReference type="Proteomes" id="UP000274822"/>
    </source>
</evidence>
<feature type="region of interest" description="Disordered" evidence="1">
    <location>
        <begin position="64"/>
        <end position="169"/>
    </location>
</feature>
<dbReference type="Gene3D" id="3.80.10.10">
    <property type="entry name" value="Ribonuclease Inhibitor"/>
    <property type="match status" value="1"/>
</dbReference>